<protein>
    <submittedName>
        <fullName evidence="3">Type II toxin-antitoxin system ParD family antitoxin</fullName>
    </submittedName>
</protein>
<dbReference type="PANTHER" id="PTHR36582">
    <property type="entry name" value="ANTITOXIN PARD"/>
    <property type="match status" value="1"/>
</dbReference>
<dbReference type="EMBL" id="JACJPW010000091">
    <property type="protein sequence ID" value="MBD2184670.1"/>
    <property type="molecule type" value="Genomic_DNA"/>
</dbReference>
<reference evidence="3" key="2">
    <citation type="submission" date="2020-08" db="EMBL/GenBank/DDBJ databases">
        <authorList>
            <person name="Chen M."/>
            <person name="Teng W."/>
            <person name="Zhao L."/>
            <person name="Hu C."/>
            <person name="Zhou Y."/>
            <person name="Han B."/>
            <person name="Song L."/>
            <person name="Shu W."/>
        </authorList>
    </citation>
    <scope>NUCLEOTIDE SEQUENCE</scope>
    <source>
        <strain evidence="3">FACHB-1375</strain>
    </source>
</reference>
<name>A0A926ZJ61_9CYAN</name>
<dbReference type="SUPFAM" id="SSF47598">
    <property type="entry name" value="Ribbon-helix-helix"/>
    <property type="match status" value="1"/>
</dbReference>
<evidence type="ECO:0000256" key="1">
    <source>
        <dbReference type="ARBA" id="ARBA00008580"/>
    </source>
</evidence>
<dbReference type="NCBIfam" id="TIGR02606">
    <property type="entry name" value="antidote_CC2985"/>
    <property type="match status" value="1"/>
</dbReference>
<proteinExistence type="inferred from homology"/>
<evidence type="ECO:0000313" key="4">
    <source>
        <dbReference type="Proteomes" id="UP000641646"/>
    </source>
</evidence>
<dbReference type="InterPro" id="IPR010985">
    <property type="entry name" value="Ribbon_hlx_hlx"/>
</dbReference>
<evidence type="ECO:0000256" key="2">
    <source>
        <dbReference type="ARBA" id="ARBA00022649"/>
    </source>
</evidence>
<sequence length="89" mass="10076">MNISLTTQQEKFIQSQLQTGNYSSADEVIGEALRLLEEHHRQLGEKQIEELRHKIASGTEQIAKGQLTDGEVVFARLREKINQISESQA</sequence>
<reference evidence="3" key="1">
    <citation type="journal article" date="2015" name="ISME J.">
        <title>Draft Genome Sequence of Streptomyces incarnatus NRRL8089, which Produces the Nucleoside Antibiotic Sinefungin.</title>
        <authorList>
            <person name="Oshima K."/>
            <person name="Hattori M."/>
            <person name="Shimizu H."/>
            <person name="Fukuda K."/>
            <person name="Nemoto M."/>
            <person name="Inagaki K."/>
            <person name="Tamura T."/>
        </authorList>
    </citation>
    <scope>NUCLEOTIDE SEQUENCE</scope>
    <source>
        <strain evidence="3">FACHB-1375</strain>
    </source>
</reference>
<comment type="similarity">
    <text evidence="1">Belongs to the ParD antitoxin family.</text>
</comment>
<dbReference type="AlphaFoldDB" id="A0A926ZJ61"/>
<dbReference type="Proteomes" id="UP000641646">
    <property type="component" value="Unassembled WGS sequence"/>
</dbReference>
<dbReference type="Pfam" id="PF03693">
    <property type="entry name" value="ParD_antitoxin"/>
    <property type="match status" value="1"/>
</dbReference>
<comment type="caution">
    <text evidence="3">The sequence shown here is derived from an EMBL/GenBank/DDBJ whole genome shotgun (WGS) entry which is preliminary data.</text>
</comment>
<organism evidence="3 4">
    <name type="scientific">Aerosakkonema funiforme FACHB-1375</name>
    <dbReference type="NCBI Taxonomy" id="2949571"/>
    <lineage>
        <taxon>Bacteria</taxon>
        <taxon>Bacillati</taxon>
        <taxon>Cyanobacteriota</taxon>
        <taxon>Cyanophyceae</taxon>
        <taxon>Oscillatoriophycideae</taxon>
        <taxon>Aerosakkonematales</taxon>
        <taxon>Aerosakkonemataceae</taxon>
        <taxon>Aerosakkonema</taxon>
    </lineage>
</organism>
<accession>A0A926ZJ61</accession>
<dbReference type="Gene3D" id="6.10.10.120">
    <property type="entry name" value="Antitoxin ParD1-like"/>
    <property type="match status" value="1"/>
</dbReference>
<dbReference type="GO" id="GO:0006355">
    <property type="term" value="P:regulation of DNA-templated transcription"/>
    <property type="evidence" value="ECO:0007669"/>
    <property type="project" value="InterPro"/>
</dbReference>
<dbReference type="InterPro" id="IPR022789">
    <property type="entry name" value="ParD"/>
</dbReference>
<evidence type="ECO:0000313" key="3">
    <source>
        <dbReference type="EMBL" id="MBD2184670.1"/>
    </source>
</evidence>
<dbReference type="RefSeq" id="WP_190471522.1">
    <property type="nucleotide sequence ID" value="NZ_JACJPW010000091.1"/>
</dbReference>
<dbReference type="PANTHER" id="PTHR36582:SF2">
    <property type="entry name" value="ANTITOXIN PARD"/>
    <property type="match status" value="1"/>
</dbReference>
<keyword evidence="2" id="KW-1277">Toxin-antitoxin system</keyword>
<dbReference type="InterPro" id="IPR038296">
    <property type="entry name" value="ParD_sf"/>
</dbReference>
<gene>
    <name evidence="3" type="ORF">H6G03_26975</name>
</gene>
<keyword evidence="4" id="KW-1185">Reference proteome</keyword>